<dbReference type="Proteomes" id="UP000190539">
    <property type="component" value="Unassembled WGS sequence"/>
</dbReference>
<organism evidence="2 3">
    <name type="scientific">Streptomyces tsukubensis</name>
    <dbReference type="NCBI Taxonomy" id="83656"/>
    <lineage>
        <taxon>Bacteria</taxon>
        <taxon>Bacillati</taxon>
        <taxon>Actinomycetota</taxon>
        <taxon>Actinomycetes</taxon>
        <taxon>Kitasatosporales</taxon>
        <taxon>Streptomycetaceae</taxon>
        <taxon>Streptomyces</taxon>
    </lineage>
</organism>
<feature type="domain" description="Coenzyme Q-binding protein COQ10 START" evidence="1">
    <location>
        <begin position="13"/>
        <end position="123"/>
    </location>
</feature>
<name>A0A1V4AER0_9ACTN</name>
<evidence type="ECO:0000259" key="1">
    <source>
        <dbReference type="Pfam" id="PF03364"/>
    </source>
</evidence>
<evidence type="ECO:0000313" key="2">
    <source>
        <dbReference type="EMBL" id="OON82584.1"/>
    </source>
</evidence>
<dbReference type="RefSeq" id="WP_077963689.1">
    <property type="nucleotide sequence ID" value="NZ_CP045178.1"/>
</dbReference>
<protein>
    <recommendedName>
        <fullName evidence="1">Coenzyme Q-binding protein COQ10 START domain-containing protein</fullName>
    </recommendedName>
</protein>
<dbReference type="Pfam" id="PF03364">
    <property type="entry name" value="Polyketide_cyc"/>
    <property type="match status" value="2"/>
</dbReference>
<dbReference type="OrthoDB" id="3419705at2"/>
<proteinExistence type="predicted"/>
<feature type="domain" description="Coenzyme Q-binding protein COQ10 START" evidence="1">
    <location>
        <begin position="176"/>
        <end position="291"/>
    </location>
</feature>
<dbReference type="CDD" id="cd08861">
    <property type="entry name" value="OtcD1_ARO-CYC_like"/>
    <property type="match status" value="2"/>
</dbReference>
<reference evidence="2 3" key="1">
    <citation type="submission" date="2017-02" db="EMBL/GenBank/DDBJ databases">
        <title>Draft Genome Sequence of Streptomyces tsukubaensis F601, a Producer of the immunosuppressant tacrolimus FK506.</title>
        <authorList>
            <person name="Zong G."/>
            <person name="Zhong C."/>
            <person name="Fu J."/>
            <person name="Qin R."/>
            <person name="Cao G."/>
        </authorList>
    </citation>
    <scope>NUCLEOTIDE SEQUENCE [LARGE SCALE GENOMIC DNA]</scope>
    <source>
        <strain evidence="2 3">F601</strain>
    </source>
</reference>
<sequence length="319" mass="34726">MTENRSATHSIEIEAPPRAVYDLVADAGRWPVVFGPTVHVDVTEHSLGEERFNIWAMAKGEVANWSSRRTLDAAHLTIDFRQERSVAPIASMGGRWEFAAAGPESGGGAGTEVLLRHDFTLERESPESLQWIMGVLDQNSGAELRALKSVAELGASADELIFSFEETVSYQGELEPAYRFVYDCAAWPRRLPHVAAVELVEETPGIQHMKMETVAADGTAHSTASVRVCTPSERIVYKQTELPKALLGHSGTWRFTEQAGGKCSVTSQHLVMLDPREVAPADLAAFREQVAASLARNSRTTLEAACEAATRGRTAGARP</sequence>
<dbReference type="InterPro" id="IPR023393">
    <property type="entry name" value="START-like_dom_sf"/>
</dbReference>
<keyword evidence="3" id="KW-1185">Reference proteome</keyword>
<gene>
    <name evidence="2" type="ORF">B1H18_00435</name>
</gene>
<dbReference type="AlphaFoldDB" id="A0A1V4AER0"/>
<dbReference type="Gene3D" id="3.30.530.20">
    <property type="match status" value="2"/>
</dbReference>
<accession>A0A1V4AER0</accession>
<dbReference type="EMBL" id="MVFC01000001">
    <property type="protein sequence ID" value="OON82584.1"/>
    <property type="molecule type" value="Genomic_DNA"/>
</dbReference>
<dbReference type="SUPFAM" id="SSF55961">
    <property type="entry name" value="Bet v1-like"/>
    <property type="match status" value="2"/>
</dbReference>
<dbReference type="STRING" id="83656.B1H18_00435"/>
<evidence type="ECO:0000313" key="3">
    <source>
        <dbReference type="Proteomes" id="UP000190539"/>
    </source>
</evidence>
<dbReference type="InterPro" id="IPR005031">
    <property type="entry name" value="COQ10_START"/>
</dbReference>
<comment type="caution">
    <text evidence="2">The sequence shown here is derived from an EMBL/GenBank/DDBJ whole genome shotgun (WGS) entry which is preliminary data.</text>
</comment>